<name>A0A9E9C807_9CYAN</name>
<accession>A0A9E9C807</accession>
<evidence type="ECO:0000313" key="2">
    <source>
        <dbReference type="Proteomes" id="UP001163152"/>
    </source>
</evidence>
<keyword evidence="2" id="KW-1185">Reference proteome</keyword>
<dbReference type="Proteomes" id="UP001163152">
    <property type="component" value="Chromosome"/>
</dbReference>
<proteinExistence type="predicted"/>
<gene>
    <name evidence="1" type="ORF">OXH18_02660</name>
</gene>
<reference evidence="1" key="1">
    <citation type="submission" date="2022-12" db="EMBL/GenBank/DDBJ databases">
        <title>Polyphasic identification of a Novel Hot-Spring Cyanobacterium Ocullathermofonsia sinensis gen nov. sp. nov. and Genomic Insights on its Adaptations to the Thermal Habitat.</title>
        <authorList>
            <person name="Daroch M."/>
            <person name="Tang J."/>
            <person name="Jiang Y."/>
        </authorList>
    </citation>
    <scope>NUCLEOTIDE SEQUENCE</scope>
    <source>
        <strain evidence="1">PKUAC-SCTA174</strain>
    </source>
</reference>
<dbReference type="EMBL" id="CP113797">
    <property type="protein sequence ID" value="WAL60919.1"/>
    <property type="molecule type" value="Genomic_DNA"/>
</dbReference>
<dbReference type="RefSeq" id="WP_268610875.1">
    <property type="nucleotide sequence ID" value="NZ_CP113797.1"/>
</dbReference>
<sequence length="149" mass="17844">MWHRVKNLFISLNSYAVLSPDLKVRQQVNKALRDRPELSAEDWFHRFYQAYGVAHPVVIFAYSQLQHYSGLQFGRVLPTDRFHEDLRWSDVCWFDWNLQLYDDCWQEFGVDLRGCFDELQWITVQDFVVGLNQAIYQTIPARSHLEMEI</sequence>
<organism evidence="1 2">
    <name type="scientific">Thermocoleostomius sinensis A174</name>
    <dbReference type="NCBI Taxonomy" id="2016057"/>
    <lineage>
        <taxon>Bacteria</taxon>
        <taxon>Bacillati</taxon>
        <taxon>Cyanobacteriota</taxon>
        <taxon>Cyanophyceae</taxon>
        <taxon>Oculatellales</taxon>
        <taxon>Oculatellaceae</taxon>
        <taxon>Thermocoleostomius</taxon>
    </lineage>
</organism>
<dbReference type="KEGG" id="tsin:OXH18_02660"/>
<dbReference type="AlphaFoldDB" id="A0A9E9C807"/>
<protein>
    <submittedName>
        <fullName evidence="1">Uncharacterized protein</fullName>
    </submittedName>
</protein>
<evidence type="ECO:0000313" key="1">
    <source>
        <dbReference type="EMBL" id="WAL60919.1"/>
    </source>
</evidence>